<gene>
    <name evidence="1" type="ORF">S12H4_44663</name>
</gene>
<evidence type="ECO:0000313" key="1">
    <source>
        <dbReference type="EMBL" id="GAJ16026.1"/>
    </source>
</evidence>
<dbReference type="AlphaFoldDB" id="X1VKE1"/>
<comment type="caution">
    <text evidence="1">The sequence shown here is derived from an EMBL/GenBank/DDBJ whole genome shotgun (WGS) entry which is preliminary data.</text>
</comment>
<protein>
    <submittedName>
        <fullName evidence="1">Uncharacterized protein</fullName>
    </submittedName>
</protein>
<accession>X1VKE1</accession>
<organism evidence="1">
    <name type="scientific">marine sediment metagenome</name>
    <dbReference type="NCBI Taxonomy" id="412755"/>
    <lineage>
        <taxon>unclassified sequences</taxon>
        <taxon>metagenomes</taxon>
        <taxon>ecological metagenomes</taxon>
    </lineage>
</organism>
<sequence>MVVPVGTCYEDAWRYLIKEEEGELIHGTVESLGRRIGHAWVELPTGFIWEPRTKSYFSIKDFHIAASPIEELQFA</sequence>
<name>X1VKE1_9ZZZZ</name>
<reference evidence="1" key="1">
    <citation type="journal article" date="2014" name="Front. Microbiol.">
        <title>High frequency of phylogenetically diverse reductive dehalogenase-homologous genes in deep subseafloor sedimentary metagenomes.</title>
        <authorList>
            <person name="Kawai M."/>
            <person name="Futagami T."/>
            <person name="Toyoda A."/>
            <person name="Takaki Y."/>
            <person name="Nishi S."/>
            <person name="Hori S."/>
            <person name="Arai W."/>
            <person name="Tsubouchi T."/>
            <person name="Morono Y."/>
            <person name="Uchiyama I."/>
            <person name="Ito T."/>
            <person name="Fujiyama A."/>
            <person name="Inagaki F."/>
            <person name="Takami H."/>
        </authorList>
    </citation>
    <scope>NUCLEOTIDE SEQUENCE</scope>
    <source>
        <strain evidence="1">Expedition CK06-06</strain>
    </source>
</reference>
<dbReference type="EMBL" id="BARW01027541">
    <property type="protein sequence ID" value="GAJ16026.1"/>
    <property type="molecule type" value="Genomic_DNA"/>
</dbReference>
<proteinExistence type="predicted"/>